<organism evidence="1 2">
    <name type="scientific">Clostridium gasigenes</name>
    <dbReference type="NCBI Taxonomy" id="94869"/>
    <lineage>
        <taxon>Bacteria</taxon>
        <taxon>Bacillati</taxon>
        <taxon>Bacillota</taxon>
        <taxon>Clostridia</taxon>
        <taxon>Eubacteriales</taxon>
        <taxon>Clostridiaceae</taxon>
        <taxon>Clostridium</taxon>
    </lineage>
</organism>
<name>A0A1H0W4I2_9CLOT</name>
<dbReference type="EMBL" id="FNJM01000031">
    <property type="protein sequence ID" value="SDP85493.1"/>
    <property type="molecule type" value="Genomic_DNA"/>
</dbReference>
<evidence type="ECO:0000313" key="2">
    <source>
        <dbReference type="Proteomes" id="UP000198597"/>
    </source>
</evidence>
<reference evidence="1 2" key="1">
    <citation type="submission" date="2016-10" db="EMBL/GenBank/DDBJ databases">
        <authorList>
            <person name="de Groot N.N."/>
        </authorList>
    </citation>
    <scope>NUCLEOTIDE SEQUENCE [LARGE SCALE GENOMIC DNA]</scope>
    <source>
        <strain evidence="1 2">DSM 12272</strain>
    </source>
</reference>
<gene>
    <name evidence="1" type="ORF">SAMN04488529_13113</name>
</gene>
<dbReference type="AlphaFoldDB" id="A0A1H0W4I2"/>
<sequence length="140" mass="16617">MDMSNKNQRELLYNIVNNRISFSKVKMLDCTSLVMFYCTSFMKDSIYYLEDYNTVVIAEFDENKLYVQDIFSTKDIKLDIIIDEIINDEIKEVILGFTPNENLFYEERLFKDEDTTLFVKGIERNIFSVDKLMFPILSHA</sequence>
<proteinExistence type="predicted"/>
<keyword evidence="2" id="KW-1185">Reference proteome</keyword>
<dbReference type="STRING" id="94869.SAMN04488529_13113"/>
<accession>A0A1H0W4I2</accession>
<evidence type="ECO:0000313" key="1">
    <source>
        <dbReference type="EMBL" id="SDP85493.1"/>
    </source>
</evidence>
<protein>
    <submittedName>
        <fullName evidence="1">Uncharacterized protein</fullName>
    </submittedName>
</protein>
<dbReference type="Proteomes" id="UP000198597">
    <property type="component" value="Unassembled WGS sequence"/>
</dbReference>